<organism evidence="2 3">
    <name type="scientific">Marinobacterium rhizophilum</name>
    <dbReference type="NCBI Taxonomy" id="420402"/>
    <lineage>
        <taxon>Bacteria</taxon>
        <taxon>Pseudomonadati</taxon>
        <taxon>Pseudomonadota</taxon>
        <taxon>Gammaproteobacteria</taxon>
        <taxon>Oceanospirillales</taxon>
        <taxon>Oceanospirillaceae</taxon>
        <taxon>Marinobacterium</taxon>
    </lineage>
</organism>
<feature type="signal peptide" evidence="1">
    <location>
        <begin position="1"/>
        <end position="21"/>
    </location>
</feature>
<evidence type="ECO:0000313" key="2">
    <source>
        <dbReference type="EMBL" id="UTW11192.1"/>
    </source>
</evidence>
<evidence type="ECO:0000256" key="1">
    <source>
        <dbReference type="SAM" id="SignalP"/>
    </source>
</evidence>
<reference evidence="2" key="1">
    <citation type="submission" date="2021-04" db="EMBL/GenBank/DDBJ databases">
        <title>Oceanospirillales bacteria with DddD are important DMSP degraders in coastal seawater.</title>
        <authorList>
            <person name="Liu J."/>
        </authorList>
    </citation>
    <scope>NUCLEOTIDE SEQUENCE</scope>
    <source>
        <strain evidence="2">D13-1</strain>
    </source>
</reference>
<dbReference type="RefSeq" id="WP_255853230.1">
    <property type="nucleotide sequence ID" value="NZ_CP073347.1"/>
</dbReference>
<protein>
    <submittedName>
        <fullName evidence="2">DUF3465 domain-containing protein</fullName>
    </submittedName>
</protein>
<feature type="chain" id="PRO_5045071349" evidence="1">
    <location>
        <begin position="22"/>
        <end position="143"/>
    </location>
</feature>
<evidence type="ECO:0000313" key="3">
    <source>
        <dbReference type="Proteomes" id="UP001058461"/>
    </source>
</evidence>
<name>A0ABY5HIT2_9GAMM</name>
<keyword evidence="3" id="KW-1185">Reference proteome</keyword>
<dbReference type="EMBL" id="CP073347">
    <property type="protein sequence ID" value="UTW11192.1"/>
    <property type="molecule type" value="Genomic_DNA"/>
</dbReference>
<keyword evidence="1" id="KW-0732">Signal</keyword>
<accession>A0ABY5HIT2</accession>
<dbReference type="Pfam" id="PF11948">
    <property type="entry name" value="DUF3465"/>
    <property type="match status" value="1"/>
</dbReference>
<dbReference type="Proteomes" id="UP001058461">
    <property type="component" value="Chromosome"/>
</dbReference>
<proteinExistence type="predicted"/>
<dbReference type="InterPro" id="IPR021856">
    <property type="entry name" value="DUF3465"/>
</dbReference>
<sequence length="143" mass="15693">MKKWLLLVVLAVAGLSALERGVPTGPAAEPSGVSNAALMQAIAGKRSDTQVRGQGRVSRLLADDLKGSRHQRFILTLPAGGTLLIAHNIDLAPRIDSLREGDEVEFYGEYEWNDRGGVVHWTHHDPRGNHVGGWLRHKGRTYE</sequence>
<gene>
    <name evidence="2" type="ORF">KDW95_18255</name>
</gene>